<dbReference type="GeneID" id="20817892"/>
<proteinExistence type="predicted"/>
<name>W4FKY8_APHAT</name>
<dbReference type="SMART" id="SM00558">
    <property type="entry name" value="JmjC"/>
    <property type="match status" value="1"/>
</dbReference>
<dbReference type="InterPro" id="IPR041667">
    <property type="entry name" value="Cupin_8"/>
</dbReference>
<accession>W4FKY8</accession>
<sequence>MHWTAIAVVLLARIASTSAFNDPRQWLIQTTVQLHGADGITRDHELRIPCCVDVQREGVKFCESGDLLPSECGLFKAYLMGLQEGNQACHCPALAPHYVPKQLKSLPFDVQHATRQRIYFQLSVFEGDTQTLSDKIPAVCTQFDLDVDSCSQFAAAYTQQVLDAEVAHASDQLVALFPYNPQPLEALQRVIAHLQSALADEQRRHQQVSRAYGALRLELQLQKNLHATALATDKAKQVNSSPLIATDSNAEVQGSCTAAMAGIKSTVPTIPGNSSSTTSVHDSIKTIPIRRFDSRTLSYAEYRHLATHSVPFILTHAKMLPFTPGVPPWSLHVLNATCGTRSAVLKHQCPHKSTWADTLYFMAGIESVTYAALHEFLYDIHHRKHEPWPKSLSSLYLHDESVTSFCPDLLQSFVIPKYFARDALQHTCTKNTRYWPSLFVGDARTSSGLHVDWGATSAWMGLVQGRKRWRIAPPSARPFLYEQPGADGKFDADLMAPNMTAFPLLRHVPVYDGVLEAGEVMFIPADCPHQVVNLELSVAVAMNLVDHANIDAHTRHVRHQLLEAAGMGHSAVAGQYEHVLASLETTARHWKEDHDQDEPVAITFADFKQTSICRHNFWIV</sequence>
<dbReference type="STRING" id="112090.W4FKY8"/>
<dbReference type="Gene3D" id="2.60.120.650">
    <property type="entry name" value="Cupin"/>
    <property type="match status" value="1"/>
</dbReference>
<dbReference type="InterPro" id="IPR003347">
    <property type="entry name" value="JmjC_dom"/>
</dbReference>
<dbReference type="GO" id="GO:0033749">
    <property type="term" value="F:histone H4R3 demethylase activity"/>
    <property type="evidence" value="ECO:0007669"/>
    <property type="project" value="TreeGrafter"/>
</dbReference>
<dbReference type="VEuPathDB" id="FungiDB:H257_15896"/>
<dbReference type="EMBL" id="KI913189">
    <property type="protein sequence ID" value="ETV68167.1"/>
    <property type="molecule type" value="Genomic_DNA"/>
</dbReference>
<gene>
    <name evidence="3" type="ORF">H257_15896</name>
</gene>
<evidence type="ECO:0000259" key="2">
    <source>
        <dbReference type="PROSITE" id="PS51184"/>
    </source>
</evidence>
<organism evidence="3">
    <name type="scientific">Aphanomyces astaci</name>
    <name type="common">Crayfish plague agent</name>
    <dbReference type="NCBI Taxonomy" id="112090"/>
    <lineage>
        <taxon>Eukaryota</taxon>
        <taxon>Sar</taxon>
        <taxon>Stramenopiles</taxon>
        <taxon>Oomycota</taxon>
        <taxon>Saprolegniomycetes</taxon>
        <taxon>Saprolegniales</taxon>
        <taxon>Verrucalvaceae</taxon>
        <taxon>Aphanomyces</taxon>
    </lineage>
</organism>
<dbReference type="PANTHER" id="PTHR12480:SF22">
    <property type="entry name" value="JMJC DOMAIN-CONTAINING PROTEIN"/>
    <property type="match status" value="1"/>
</dbReference>
<dbReference type="Pfam" id="PF13621">
    <property type="entry name" value="Cupin_8"/>
    <property type="match status" value="1"/>
</dbReference>
<dbReference type="PROSITE" id="PS51184">
    <property type="entry name" value="JMJC"/>
    <property type="match status" value="1"/>
</dbReference>
<dbReference type="OrthoDB" id="70760at2759"/>
<dbReference type="GO" id="GO:0106140">
    <property type="term" value="F:P-TEFb complex binding"/>
    <property type="evidence" value="ECO:0007669"/>
    <property type="project" value="TreeGrafter"/>
</dbReference>
<keyword evidence="1" id="KW-0732">Signal</keyword>
<evidence type="ECO:0000313" key="3">
    <source>
        <dbReference type="EMBL" id="ETV68167.1"/>
    </source>
</evidence>
<dbReference type="GO" id="GO:0005737">
    <property type="term" value="C:cytoplasm"/>
    <property type="evidence" value="ECO:0007669"/>
    <property type="project" value="TreeGrafter"/>
</dbReference>
<dbReference type="AlphaFoldDB" id="W4FKY8"/>
<dbReference type="RefSeq" id="XP_009842467.1">
    <property type="nucleotide sequence ID" value="XM_009844165.1"/>
</dbReference>
<reference evidence="3" key="1">
    <citation type="submission" date="2013-12" db="EMBL/GenBank/DDBJ databases">
        <title>The Genome Sequence of Aphanomyces astaci APO3.</title>
        <authorList>
            <consortium name="The Broad Institute Genomics Platform"/>
            <person name="Russ C."/>
            <person name="Tyler B."/>
            <person name="van West P."/>
            <person name="Dieguez-Uribeondo J."/>
            <person name="Young S.K."/>
            <person name="Zeng Q."/>
            <person name="Gargeya S."/>
            <person name="Fitzgerald M."/>
            <person name="Abouelleil A."/>
            <person name="Alvarado L."/>
            <person name="Chapman S.B."/>
            <person name="Gainer-Dewar J."/>
            <person name="Goldberg J."/>
            <person name="Griggs A."/>
            <person name="Gujja S."/>
            <person name="Hansen M."/>
            <person name="Howarth C."/>
            <person name="Imamovic A."/>
            <person name="Ireland A."/>
            <person name="Larimer J."/>
            <person name="McCowan C."/>
            <person name="Murphy C."/>
            <person name="Pearson M."/>
            <person name="Poon T.W."/>
            <person name="Priest M."/>
            <person name="Roberts A."/>
            <person name="Saif S."/>
            <person name="Shea T."/>
            <person name="Sykes S."/>
            <person name="Wortman J."/>
            <person name="Nusbaum C."/>
            <person name="Birren B."/>
        </authorList>
    </citation>
    <scope>NUCLEOTIDE SEQUENCE [LARGE SCALE GENOMIC DNA]</scope>
    <source>
        <strain evidence="3">APO3</strain>
    </source>
</reference>
<dbReference type="InterPro" id="IPR050910">
    <property type="entry name" value="JMJD6_ArgDemeth/LysHydrox"/>
</dbReference>
<dbReference type="PANTHER" id="PTHR12480">
    <property type="entry name" value="ARGININE DEMETHYLASE AND LYSYL-HYDROXYLASE JMJD"/>
    <property type="match status" value="1"/>
</dbReference>
<evidence type="ECO:0000256" key="1">
    <source>
        <dbReference type="SAM" id="SignalP"/>
    </source>
</evidence>
<dbReference type="SUPFAM" id="SSF51197">
    <property type="entry name" value="Clavaminate synthase-like"/>
    <property type="match status" value="1"/>
</dbReference>
<feature type="domain" description="JmjC" evidence="2">
    <location>
        <begin position="404"/>
        <end position="561"/>
    </location>
</feature>
<feature type="chain" id="PRO_5004840422" description="JmjC domain-containing protein" evidence="1">
    <location>
        <begin position="20"/>
        <end position="620"/>
    </location>
</feature>
<dbReference type="GO" id="GO:0005634">
    <property type="term" value="C:nucleus"/>
    <property type="evidence" value="ECO:0007669"/>
    <property type="project" value="TreeGrafter"/>
</dbReference>
<feature type="signal peptide" evidence="1">
    <location>
        <begin position="1"/>
        <end position="19"/>
    </location>
</feature>
<protein>
    <recommendedName>
        <fullName evidence="2">JmjC domain-containing protein</fullName>
    </recommendedName>
</protein>